<reference evidence="3" key="1">
    <citation type="submission" date="2022-01" db="EMBL/GenBank/DDBJ databases">
        <authorList>
            <person name="King R."/>
        </authorList>
    </citation>
    <scope>NUCLEOTIDE SEQUENCE</scope>
</reference>
<keyword evidence="1" id="KW-0732">Signal</keyword>
<sequence length="395" mass="43975">MFRSTIGLIFVLSVVTWTSAKVSPKVKCTPNQMRVEIPISPNTMAVYVQGLRDYPDPACRPHTDPSGSLAVIELDLRDVYRCAVTRVINKQTGKQIYYNSLVIENVEPNGQTINETLHVKCSIYSIKNHTLSKRNVLPAGFQEPEEIEILTTNETIGRAPEPILGVGVRQAGKLVTGELNVSPGTPLQMEIFLDKISAPIYGLLVTHMQVTDTKTQEETIIYNGCSVDPYLFENFKTEDGDFLSAKFRAFKFPESTYVQFKGTVNVCLDKCKGIECSDGQIGYGRRKRAIAELPPDPNKIFEITITSFIKVGSEYTAVDTNSEKIYNNKKFIVGNQMTERDVIRDKTLFQADPVQEVLRELKEEEKYTSIVAESGGSRAVPAAAVVLAVLLYSIL</sequence>
<protein>
    <recommendedName>
        <fullName evidence="2">ZP domain-containing protein</fullName>
    </recommendedName>
</protein>
<dbReference type="SMART" id="SM00241">
    <property type="entry name" value="ZP"/>
    <property type="match status" value="1"/>
</dbReference>
<evidence type="ECO:0000313" key="3">
    <source>
        <dbReference type="EMBL" id="CAG9858325.1"/>
    </source>
</evidence>
<dbReference type="Pfam" id="PF25272">
    <property type="entry name" value="VERL_C"/>
    <property type="match status" value="1"/>
</dbReference>
<dbReference type="AlphaFoldDB" id="A0A9N9TMC7"/>
<keyword evidence="4" id="KW-1185">Reference proteome</keyword>
<organism evidence="3 4">
    <name type="scientific">Phyllotreta striolata</name>
    <name type="common">Striped flea beetle</name>
    <name type="synonym">Crioceris striolata</name>
    <dbReference type="NCBI Taxonomy" id="444603"/>
    <lineage>
        <taxon>Eukaryota</taxon>
        <taxon>Metazoa</taxon>
        <taxon>Ecdysozoa</taxon>
        <taxon>Arthropoda</taxon>
        <taxon>Hexapoda</taxon>
        <taxon>Insecta</taxon>
        <taxon>Pterygota</taxon>
        <taxon>Neoptera</taxon>
        <taxon>Endopterygota</taxon>
        <taxon>Coleoptera</taxon>
        <taxon>Polyphaga</taxon>
        <taxon>Cucujiformia</taxon>
        <taxon>Chrysomeloidea</taxon>
        <taxon>Chrysomelidae</taxon>
        <taxon>Galerucinae</taxon>
        <taxon>Alticini</taxon>
        <taxon>Phyllotreta</taxon>
    </lineage>
</organism>
<feature type="chain" id="PRO_5040151073" description="ZP domain-containing protein" evidence="1">
    <location>
        <begin position="21"/>
        <end position="395"/>
    </location>
</feature>
<evidence type="ECO:0000259" key="2">
    <source>
        <dbReference type="PROSITE" id="PS51034"/>
    </source>
</evidence>
<evidence type="ECO:0000313" key="4">
    <source>
        <dbReference type="Proteomes" id="UP001153712"/>
    </source>
</evidence>
<dbReference type="PANTHER" id="PTHR47327">
    <property type="entry name" value="FI18240P1-RELATED"/>
    <property type="match status" value="1"/>
</dbReference>
<accession>A0A9N9TMC7</accession>
<gene>
    <name evidence="3" type="ORF">PHYEVI_LOCUS4715</name>
</gene>
<dbReference type="GO" id="GO:0009653">
    <property type="term" value="P:anatomical structure morphogenesis"/>
    <property type="evidence" value="ECO:0007669"/>
    <property type="project" value="TreeGrafter"/>
</dbReference>
<dbReference type="PANTHER" id="PTHR47327:SF7">
    <property type="entry name" value="GH08941P"/>
    <property type="match status" value="1"/>
</dbReference>
<dbReference type="InterPro" id="IPR001507">
    <property type="entry name" value="ZP_dom"/>
</dbReference>
<evidence type="ECO:0000256" key="1">
    <source>
        <dbReference type="SAM" id="SignalP"/>
    </source>
</evidence>
<dbReference type="PROSITE" id="PS51034">
    <property type="entry name" value="ZP_2"/>
    <property type="match status" value="1"/>
</dbReference>
<dbReference type="OrthoDB" id="6407830at2759"/>
<proteinExistence type="predicted"/>
<dbReference type="Proteomes" id="UP001153712">
    <property type="component" value="Chromosome 2"/>
</dbReference>
<feature type="domain" description="ZP" evidence="2">
    <location>
        <begin position="27"/>
        <end position="283"/>
    </location>
</feature>
<feature type="signal peptide" evidence="1">
    <location>
        <begin position="1"/>
        <end position="20"/>
    </location>
</feature>
<dbReference type="InterPro" id="IPR052774">
    <property type="entry name" value="Celegans_DevNeuronal_Protein"/>
</dbReference>
<name>A0A9N9TMC7_PHYSR</name>
<dbReference type="EMBL" id="OU900095">
    <property type="protein sequence ID" value="CAG9858325.1"/>
    <property type="molecule type" value="Genomic_DNA"/>
</dbReference>
<dbReference type="InterPro" id="IPR057371">
    <property type="entry name" value="VERL_C"/>
</dbReference>